<protein>
    <submittedName>
        <fullName evidence="4">Uncharacterized protein</fullName>
    </submittedName>
</protein>
<keyword evidence="2" id="KW-0812">Transmembrane</keyword>
<name>A1CYW6_NEOFI</name>
<evidence type="ECO:0000256" key="3">
    <source>
        <dbReference type="SAM" id="SignalP"/>
    </source>
</evidence>
<keyword evidence="2" id="KW-0472">Membrane</keyword>
<dbReference type="HOGENOM" id="CLU_619776_0_0_1"/>
<gene>
    <name evidence="4" type="ORF">NFIA_035040</name>
</gene>
<dbReference type="Proteomes" id="UP000006702">
    <property type="component" value="Unassembled WGS sequence"/>
</dbReference>
<dbReference type="EMBL" id="DS027686">
    <property type="protein sequence ID" value="EAW23936.1"/>
    <property type="molecule type" value="Genomic_DNA"/>
</dbReference>
<dbReference type="GeneID" id="4592306"/>
<sequence>MSILSAAIVVVTVVSPIFISAAQSISEHLACANIYISKAFRWMSAFKVDGILKKLDQWRELHTSNVKPSSASTPVPESDIACLGTDNLHHKNHTFFDPGLSELGSLWRGRISQDPVSTSGHLTNGPTFRSLHSEVLLLNRQVLLFVMIFLLIIPAVTSICTWYSRRHCFRVANIEILDFINEVRARKAFLLKRMSSAVSILNGQIDSVMKQIALEHERVSTELPTFFDAEVRELRDAFETQFQNEFDHHILEVKNFADNLERARRSFPDPEAIEAECKDLQSELQHWRQQVGNFLAHASSEAERSDNIQTPAKRIMALPEEAPTAQATETKYETMQDKVDKNEPASLTVSEKRRSEDEEPISRMALWATASGYPAPTPAEIEEGRRIRRERVAKRMTENNGQRSVRSESGPRKRRCPFRNRRHGVHKQDHEAARLSPNPFLH</sequence>
<feature type="signal peptide" evidence="3">
    <location>
        <begin position="1"/>
        <end position="22"/>
    </location>
</feature>
<accession>A1CYW6</accession>
<proteinExistence type="predicted"/>
<evidence type="ECO:0000256" key="2">
    <source>
        <dbReference type="SAM" id="Phobius"/>
    </source>
</evidence>
<feature type="compositionally biased region" description="Basic and acidic residues" evidence="1">
    <location>
        <begin position="332"/>
        <end position="343"/>
    </location>
</feature>
<feature type="region of interest" description="Disordered" evidence="1">
    <location>
        <begin position="332"/>
        <end position="360"/>
    </location>
</feature>
<keyword evidence="3" id="KW-0732">Signal</keyword>
<evidence type="ECO:0000313" key="4">
    <source>
        <dbReference type="EMBL" id="EAW23936.1"/>
    </source>
</evidence>
<dbReference type="OrthoDB" id="4483413at2759"/>
<dbReference type="AlphaFoldDB" id="A1CYW6"/>
<dbReference type="KEGG" id="nfi:NFIA_035040"/>
<organism evidence="4 5">
    <name type="scientific">Neosartorya fischeri (strain ATCC 1020 / DSM 3700 / CBS 544.65 / FGSC A1164 / JCM 1740 / NRRL 181 / WB 181)</name>
    <name type="common">Aspergillus fischerianus</name>
    <dbReference type="NCBI Taxonomy" id="331117"/>
    <lineage>
        <taxon>Eukaryota</taxon>
        <taxon>Fungi</taxon>
        <taxon>Dikarya</taxon>
        <taxon>Ascomycota</taxon>
        <taxon>Pezizomycotina</taxon>
        <taxon>Eurotiomycetes</taxon>
        <taxon>Eurotiomycetidae</taxon>
        <taxon>Eurotiales</taxon>
        <taxon>Aspergillaceae</taxon>
        <taxon>Aspergillus</taxon>
        <taxon>Aspergillus subgen. Fumigati</taxon>
    </lineage>
</organism>
<feature type="transmembrane region" description="Helical" evidence="2">
    <location>
        <begin position="142"/>
        <end position="163"/>
    </location>
</feature>
<evidence type="ECO:0000256" key="1">
    <source>
        <dbReference type="SAM" id="MobiDB-lite"/>
    </source>
</evidence>
<keyword evidence="2" id="KW-1133">Transmembrane helix</keyword>
<feature type="compositionally biased region" description="Basic residues" evidence="1">
    <location>
        <begin position="412"/>
        <end position="425"/>
    </location>
</feature>
<dbReference type="VEuPathDB" id="FungiDB:NFIA_035040"/>
<dbReference type="eggNOG" id="ENOG502RP9M">
    <property type="taxonomic scope" value="Eukaryota"/>
</dbReference>
<evidence type="ECO:0000313" key="5">
    <source>
        <dbReference type="Proteomes" id="UP000006702"/>
    </source>
</evidence>
<feature type="region of interest" description="Disordered" evidence="1">
    <location>
        <begin position="392"/>
        <end position="442"/>
    </location>
</feature>
<feature type="chain" id="PRO_5002634018" evidence="3">
    <location>
        <begin position="23"/>
        <end position="442"/>
    </location>
</feature>
<reference evidence="5" key="1">
    <citation type="journal article" date="2008" name="PLoS Genet.">
        <title>Genomic islands in the pathogenic filamentous fungus Aspergillus fumigatus.</title>
        <authorList>
            <person name="Fedorova N.D."/>
            <person name="Khaldi N."/>
            <person name="Joardar V.S."/>
            <person name="Maiti R."/>
            <person name="Amedeo P."/>
            <person name="Anderson M.J."/>
            <person name="Crabtree J."/>
            <person name="Silva J.C."/>
            <person name="Badger J.H."/>
            <person name="Albarraq A."/>
            <person name="Angiuoli S."/>
            <person name="Bussey H."/>
            <person name="Bowyer P."/>
            <person name="Cotty P.J."/>
            <person name="Dyer P.S."/>
            <person name="Egan A."/>
            <person name="Galens K."/>
            <person name="Fraser-Liggett C.M."/>
            <person name="Haas B.J."/>
            <person name="Inman J.M."/>
            <person name="Kent R."/>
            <person name="Lemieux S."/>
            <person name="Malavazi I."/>
            <person name="Orvis J."/>
            <person name="Roemer T."/>
            <person name="Ronning C.M."/>
            <person name="Sundaram J.P."/>
            <person name="Sutton G."/>
            <person name="Turner G."/>
            <person name="Venter J.C."/>
            <person name="White O.R."/>
            <person name="Whitty B.R."/>
            <person name="Youngman P."/>
            <person name="Wolfe K.H."/>
            <person name="Goldman G.H."/>
            <person name="Wortman J.R."/>
            <person name="Jiang B."/>
            <person name="Denning D.W."/>
            <person name="Nierman W.C."/>
        </authorList>
    </citation>
    <scope>NUCLEOTIDE SEQUENCE [LARGE SCALE GENOMIC DNA]</scope>
    <source>
        <strain evidence="5">ATCC 1020 / DSM 3700 / CBS 544.65 / FGSC A1164 / JCM 1740 / NRRL 181 / WB 181</strain>
    </source>
</reference>
<dbReference type="RefSeq" id="XP_001265833.1">
    <property type="nucleotide sequence ID" value="XM_001265832.1"/>
</dbReference>
<dbReference type="OMA" id="TWYSRRH"/>
<keyword evidence="5" id="KW-1185">Reference proteome</keyword>